<feature type="region of interest" description="Disordered" evidence="1">
    <location>
        <begin position="1"/>
        <end position="87"/>
    </location>
</feature>
<proteinExistence type="predicted"/>
<dbReference type="Proteomes" id="UP000800038">
    <property type="component" value="Unassembled WGS sequence"/>
</dbReference>
<feature type="compositionally biased region" description="Polar residues" evidence="1">
    <location>
        <begin position="1"/>
        <end position="62"/>
    </location>
</feature>
<keyword evidence="3" id="KW-1185">Reference proteome</keyword>
<name>A0A6A5S7H8_9PLEO</name>
<dbReference type="OrthoDB" id="3800332at2759"/>
<reference evidence="2" key="1">
    <citation type="journal article" date="2020" name="Stud. Mycol.">
        <title>101 Dothideomycetes genomes: a test case for predicting lifestyles and emergence of pathogens.</title>
        <authorList>
            <person name="Haridas S."/>
            <person name="Albert R."/>
            <person name="Binder M."/>
            <person name="Bloem J."/>
            <person name="Labutti K."/>
            <person name="Salamov A."/>
            <person name="Andreopoulos B."/>
            <person name="Baker S."/>
            <person name="Barry K."/>
            <person name="Bills G."/>
            <person name="Bluhm B."/>
            <person name="Cannon C."/>
            <person name="Castanera R."/>
            <person name="Culley D."/>
            <person name="Daum C."/>
            <person name="Ezra D."/>
            <person name="Gonzalez J."/>
            <person name="Henrissat B."/>
            <person name="Kuo A."/>
            <person name="Liang C."/>
            <person name="Lipzen A."/>
            <person name="Lutzoni F."/>
            <person name="Magnuson J."/>
            <person name="Mondo S."/>
            <person name="Nolan M."/>
            <person name="Ohm R."/>
            <person name="Pangilinan J."/>
            <person name="Park H.-J."/>
            <person name="Ramirez L."/>
            <person name="Alfaro M."/>
            <person name="Sun H."/>
            <person name="Tritt A."/>
            <person name="Yoshinaga Y."/>
            <person name="Zwiers L.-H."/>
            <person name="Turgeon B."/>
            <person name="Goodwin S."/>
            <person name="Spatafora J."/>
            <person name="Crous P."/>
            <person name="Grigoriev I."/>
        </authorList>
    </citation>
    <scope>NUCLEOTIDE SEQUENCE</scope>
    <source>
        <strain evidence="2">CBS 161.51</strain>
    </source>
</reference>
<evidence type="ECO:0000256" key="1">
    <source>
        <dbReference type="SAM" id="MobiDB-lite"/>
    </source>
</evidence>
<dbReference type="AlphaFoldDB" id="A0A6A5S7H8"/>
<sequence length="735" mass="81560">MTSTISQANVVQPSFFGSQGSSNAGGTSFSDKSTNAPEIVDTASSHGTATETQNTDKIQTPNRPLKYDTDKAAVADKHDDSTDPKVHKDFAVVKPDDPTWVAAGEEFNDNAGNLDDGAISSDDDEDAPMVPKGIREDWAQRPAKIEALWRKLYPHVKYSWNKQGQDVDSNRKKTIKSVQASIDKECEAIFLVEYQKDKAKYDNDLTRRRNVLTQNPRWAAMDDAAKKDEDKALVAKVQSQHAARLAKDFRFPWDILFGQIQGMCQTLNQIDDITKKIDRGQEALLPMLQKEEKCLLDGIAVFTELLQKMHIVPQYVISTYAMERFLQIVNKSPESKEAYKEANNQVMHPTFEQEEAWDEAAHAVEGIMSIVQSDMRTDTAESEMKQLVRTIQDKDSQLQNLNKQLDIPGGTYSLPISIVDEILKQFEASNDGGSGGVSEQIEVLKNYAGTTQGLVAQNFLKALNGEPLPPLKEPLMPPAPKLPLVGNSTANTLGSTQLFPTTANETAISTTSTATTSGSDPLFVSEDDDLELMASQLVDGTTELLDYTAGMTEFGSLEATRPCRTDNVRFARFIVNAGTSDFPHYTMVKGSDLCPGGAETLSNIPGKDTVFNYKDRKASMKTNANYMKKFGPCIITSQSEGYAPRSGAKPRRCDAYMRVEYADANAPVDWLSRTEYTQLVGKKCAERHFAEKTAEFELKEKYINACKQKSRHPKTRLALSETDRRDAPWLFPTAK</sequence>
<evidence type="ECO:0000313" key="2">
    <source>
        <dbReference type="EMBL" id="KAF1935464.1"/>
    </source>
</evidence>
<evidence type="ECO:0000313" key="3">
    <source>
        <dbReference type="Proteomes" id="UP000800038"/>
    </source>
</evidence>
<gene>
    <name evidence="2" type="ORF">EJ02DRAFT_439231</name>
</gene>
<feature type="compositionally biased region" description="Basic and acidic residues" evidence="1">
    <location>
        <begin position="65"/>
        <end position="87"/>
    </location>
</feature>
<feature type="region of interest" description="Disordered" evidence="1">
    <location>
        <begin position="107"/>
        <end position="127"/>
    </location>
</feature>
<dbReference type="EMBL" id="ML976267">
    <property type="protein sequence ID" value="KAF1935464.1"/>
    <property type="molecule type" value="Genomic_DNA"/>
</dbReference>
<organism evidence="2 3">
    <name type="scientific">Clathrospora elynae</name>
    <dbReference type="NCBI Taxonomy" id="706981"/>
    <lineage>
        <taxon>Eukaryota</taxon>
        <taxon>Fungi</taxon>
        <taxon>Dikarya</taxon>
        <taxon>Ascomycota</taxon>
        <taxon>Pezizomycotina</taxon>
        <taxon>Dothideomycetes</taxon>
        <taxon>Pleosporomycetidae</taxon>
        <taxon>Pleosporales</taxon>
        <taxon>Diademaceae</taxon>
        <taxon>Clathrospora</taxon>
    </lineage>
</organism>
<protein>
    <submittedName>
        <fullName evidence="2">Uncharacterized protein</fullName>
    </submittedName>
</protein>
<accession>A0A6A5S7H8</accession>